<accession>A0A5J4SFX8</accession>
<reference evidence="1" key="1">
    <citation type="submission" date="2019-03" db="EMBL/GenBank/DDBJ databases">
        <title>Single cell metagenomics reveals metabolic interactions within the superorganism composed of flagellate Streblomastix strix and complex community of Bacteroidetes bacteria on its surface.</title>
        <authorList>
            <person name="Treitli S.C."/>
            <person name="Kolisko M."/>
            <person name="Husnik F."/>
            <person name="Keeling P."/>
            <person name="Hampl V."/>
        </authorList>
    </citation>
    <scope>NUCLEOTIDE SEQUENCE</scope>
    <source>
        <strain evidence="1">STM</strain>
    </source>
</reference>
<organism evidence="1">
    <name type="scientific">termite gut metagenome</name>
    <dbReference type="NCBI Taxonomy" id="433724"/>
    <lineage>
        <taxon>unclassified sequences</taxon>
        <taxon>metagenomes</taxon>
        <taxon>organismal metagenomes</taxon>
    </lineage>
</organism>
<dbReference type="AlphaFoldDB" id="A0A5J4SFX8"/>
<evidence type="ECO:0000313" key="1">
    <source>
        <dbReference type="EMBL" id="KAA6344808.1"/>
    </source>
</evidence>
<name>A0A5J4SFX8_9ZZZZ</name>
<comment type="caution">
    <text evidence="1">The sequence shown here is derived from an EMBL/GenBank/DDBJ whole genome shotgun (WGS) entry which is preliminary data.</text>
</comment>
<dbReference type="EMBL" id="SNRY01000199">
    <property type="protein sequence ID" value="KAA6344808.1"/>
    <property type="molecule type" value="Genomic_DNA"/>
</dbReference>
<sequence>MRKKRTTGYLCKNNNLKRLLYGYKNRTYYLIKDK</sequence>
<protein>
    <submittedName>
        <fullName evidence="1">Uncharacterized protein</fullName>
    </submittedName>
</protein>
<gene>
    <name evidence="1" type="ORF">EZS27_007599</name>
</gene>
<proteinExistence type="predicted"/>